<dbReference type="GO" id="GO:0005886">
    <property type="term" value="C:plasma membrane"/>
    <property type="evidence" value="ECO:0007669"/>
    <property type="project" value="TreeGrafter"/>
</dbReference>
<dbReference type="Pfam" id="PF05170">
    <property type="entry name" value="AsmA"/>
    <property type="match status" value="1"/>
</dbReference>
<dbReference type="RefSeq" id="WP_184435290.1">
    <property type="nucleotide sequence ID" value="NZ_JACIGI010000016.1"/>
</dbReference>
<dbReference type="PANTHER" id="PTHR30441">
    <property type="entry name" value="DUF748 DOMAIN-CONTAINING PROTEIN"/>
    <property type="match status" value="1"/>
</dbReference>
<organism evidence="3 4">
    <name type="scientific">Roseospira goensis</name>
    <dbReference type="NCBI Taxonomy" id="391922"/>
    <lineage>
        <taxon>Bacteria</taxon>
        <taxon>Pseudomonadati</taxon>
        <taxon>Pseudomonadota</taxon>
        <taxon>Alphaproteobacteria</taxon>
        <taxon>Rhodospirillales</taxon>
        <taxon>Rhodospirillaceae</taxon>
        <taxon>Roseospira</taxon>
    </lineage>
</organism>
<keyword evidence="4" id="KW-1185">Reference proteome</keyword>
<feature type="region of interest" description="Disordered" evidence="1">
    <location>
        <begin position="1147"/>
        <end position="1167"/>
    </location>
</feature>
<gene>
    <name evidence="3" type="ORF">GGD88_002156</name>
</gene>
<dbReference type="InterPro" id="IPR052894">
    <property type="entry name" value="AsmA-related"/>
</dbReference>
<accession>A0A7W6WKK9</accession>
<name>A0A7W6WKK9_9PROT</name>
<comment type="caution">
    <text evidence="3">The sequence shown here is derived from an EMBL/GenBank/DDBJ whole genome shotgun (WGS) entry which is preliminary data.</text>
</comment>
<feature type="domain" description="AsmA" evidence="2">
    <location>
        <begin position="2"/>
        <end position="205"/>
    </location>
</feature>
<protein>
    <submittedName>
        <fullName evidence="3">Uncharacterized protein involved in outer membrane biogenesis</fullName>
    </submittedName>
</protein>
<dbReference type="EMBL" id="JACIGI010000016">
    <property type="protein sequence ID" value="MBB4286426.1"/>
    <property type="molecule type" value="Genomic_DNA"/>
</dbReference>
<proteinExistence type="predicted"/>
<dbReference type="GO" id="GO:0090313">
    <property type="term" value="P:regulation of protein targeting to membrane"/>
    <property type="evidence" value="ECO:0007669"/>
    <property type="project" value="TreeGrafter"/>
</dbReference>
<reference evidence="3 4" key="1">
    <citation type="submission" date="2020-08" db="EMBL/GenBank/DDBJ databases">
        <title>Genome sequencing of Purple Non-Sulfur Bacteria from various extreme environments.</title>
        <authorList>
            <person name="Mayer M."/>
        </authorList>
    </citation>
    <scope>NUCLEOTIDE SEQUENCE [LARGE SCALE GENOMIC DNA]</scope>
    <source>
        <strain evidence="3 4">JA135</strain>
    </source>
</reference>
<dbReference type="AlphaFoldDB" id="A0A7W6WKK9"/>
<dbReference type="PANTHER" id="PTHR30441:SF4">
    <property type="entry name" value="PROTEIN ASMA"/>
    <property type="match status" value="1"/>
</dbReference>
<evidence type="ECO:0000259" key="2">
    <source>
        <dbReference type="Pfam" id="PF05170"/>
    </source>
</evidence>
<evidence type="ECO:0000313" key="4">
    <source>
        <dbReference type="Proteomes" id="UP000555728"/>
    </source>
</evidence>
<sequence length="1167" mass="118901">MKKLLLVLASVLVVAVVVALVAPSFIDWNRYRSEIAARIEAATGRPAAIDGALSFRILPTPVLSVAGLRLANIAGGSTADMVRIDALRVAVDLAPLLRGEVRVRSVRMIDPVVVLDRLEDGRANWAFAPGGSGRTGGAVAVPVPGMPPAAEPQPADGPGIGLTVRLDSVRVENGVVVYTDLQVGRRVRATGVTLDLSADSLRGPFRLRGDVTVADRPVALDLVTGSVGSGRPLTVEADVLLPDSGDTLSLAGTVSGPWQAPAFEGRLSVAAADLGASLATLRLPPVPAPVVPPGAATLTADLSLSRARATAADLRLGLGEAEVGGRVEAVFGGAEGPALDIVLRTRAVDLDAWTAGAADTASANAGDADGRGASAVALPEPPTGWRGRLDLRADALTWRGEVVRQAVVRGRLAPDGRLHLDAARASLPGAGTVTVAGTLTPTPEGAALSGTVEAEAGNLREVLTWVRLPVEQVPADRLRTFALSARLGGTARTLTISDIDLTLDTTRATGAVVVRPADRLGLGLNLTVDSLNLDAYLPPSDTGPGADAGPTVPAAEASAPEGLSWLAALDANFRVAIGTLTLDALPFTGVRAEGSLVRGALSLSNARIDDVAGAQVTARGGLSGFGDSLRAEGLTLTAETADLSRTARLLRVDLPEPLRGLGAVTQSVTMTGTPAVLDLITATRFQGGGLDTNGRVTGLGAGAPTVDLAVDLRHPDAVRMVRLLVPDYAPRGAPLGALAFSAQARGDAGQVTFDDLDLRLGEMRATGQARLNLDGPRPHLAAGLSTTALQIDAVLPPPREARLGPVPQPWEARLVPAALGGPGAAAALPARPSLPGLRAAAWSTAPLDLSALTTVDADVNLRAAALRYRDQALESADIAARLADGVLQVERLSGRLFDGQVGGALTVVTGAPATYDLRLTVDGFSVARALGLDGPVGAAGTGTLALDMGATGASPAEIVAALSGEGTLDLRELDVRAGQVRGTALAGVLEPVAALTDLTGSLVGDLARAQRLADLEVRFAIDSGVLGFDPLRLTSALYDARFAGAVDLRHWTIDAEGTADLAEGPLREALAAVVTLPDSIPVTVAGDLEAPTVTLRTGRLPAGREAPEDAAARTLREQGARAVEDLAPDAAGRLREVLPGAADALRGVAPTVPEGPGDAGAPPLPAR</sequence>
<dbReference type="Proteomes" id="UP000555728">
    <property type="component" value="Unassembled WGS sequence"/>
</dbReference>
<dbReference type="InterPro" id="IPR007844">
    <property type="entry name" value="AsmA"/>
</dbReference>
<evidence type="ECO:0000313" key="3">
    <source>
        <dbReference type="EMBL" id="MBB4286426.1"/>
    </source>
</evidence>
<evidence type="ECO:0000256" key="1">
    <source>
        <dbReference type="SAM" id="MobiDB-lite"/>
    </source>
</evidence>